<name>A0A5N6A4T5_9ACTN</name>
<dbReference type="RefSeq" id="WP_139669724.1">
    <property type="nucleotide sequence ID" value="NZ_VDLY02000011.1"/>
</dbReference>
<protein>
    <submittedName>
        <fullName evidence="8">DoxX family membrane protein</fullName>
    </submittedName>
</protein>
<keyword evidence="3" id="KW-1003">Cell membrane</keyword>
<evidence type="ECO:0000256" key="1">
    <source>
        <dbReference type="ARBA" id="ARBA00004651"/>
    </source>
</evidence>
<proteinExistence type="inferred from homology"/>
<dbReference type="PANTHER" id="PTHR33452:SF1">
    <property type="entry name" value="INNER MEMBRANE PROTEIN YPHA-RELATED"/>
    <property type="match status" value="1"/>
</dbReference>
<evidence type="ECO:0000256" key="4">
    <source>
        <dbReference type="ARBA" id="ARBA00022692"/>
    </source>
</evidence>
<comment type="subcellular location">
    <subcellularLocation>
        <location evidence="1">Cell membrane</location>
        <topology evidence="1">Multi-pass membrane protein</topology>
    </subcellularLocation>
</comment>
<dbReference type="PANTHER" id="PTHR33452">
    <property type="entry name" value="OXIDOREDUCTASE CATD-RELATED"/>
    <property type="match status" value="1"/>
</dbReference>
<evidence type="ECO:0000256" key="7">
    <source>
        <dbReference type="SAM" id="Phobius"/>
    </source>
</evidence>
<dbReference type="InterPro" id="IPR032808">
    <property type="entry name" value="DoxX"/>
</dbReference>
<feature type="transmembrane region" description="Helical" evidence="7">
    <location>
        <begin position="6"/>
        <end position="24"/>
    </location>
</feature>
<evidence type="ECO:0000256" key="5">
    <source>
        <dbReference type="ARBA" id="ARBA00022989"/>
    </source>
</evidence>
<organism evidence="8 9">
    <name type="scientific">Streptomyces mimosae</name>
    <dbReference type="NCBI Taxonomy" id="2586635"/>
    <lineage>
        <taxon>Bacteria</taxon>
        <taxon>Bacillati</taxon>
        <taxon>Actinomycetota</taxon>
        <taxon>Actinomycetes</taxon>
        <taxon>Kitasatosporales</taxon>
        <taxon>Streptomycetaceae</taxon>
        <taxon>Streptomyces</taxon>
    </lineage>
</organism>
<dbReference type="OrthoDB" id="329282at2"/>
<dbReference type="Proteomes" id="UP000314251">
    <property type="component" value="Unassembled WGS sequence"/>
</dbReference>
<evidence type="ECO:0000313" key="8">
    <source>
        <dbReference type="EMBL" id="KAB8163807.1"/>
    </source>
</evidence>
<gene>
    <name evidence="8" type="ORF">FH607_017875</name>
</gene>
<keyword evidence="6 7" id="KW-0472">Membrane</keyword>
<sequence length="139" mass="15046">MDVLVLIGRILFVLLFLNSAIGHLTQTKGMAQYAGSQGVPFPWLAVFGSGILQLVGGLMVLLGVWADLGALLLFVFLVPTAVMVHRFWREGDQQARQNALIQFLKDLSLAGAALMLFAFFAHTGDDLGLTLTGPLFDID</sequence>
<keyword evidence="4 7" id="KW-0812">Transmembrane</keyword>
<evidence type="ECO:0000313" key="9">
    <source>
        <dbReference type="Proteomes" id="UP000314251"/>
    </source>
</evidence>
<evidence type="ECO:0000256" key="3">
    <source>
        <dbReference type="ARBA" id="ARBA00022475"/>
    </source>
</evidence>
<feature type="transmembrane region" description="Helical" evidence="7">
    <location>
        <begin position="44"/>
        <end position="65"/>
    </location>
</feature>
<keyword evidence="9" id="KW-1185">Reference proteome</keyword>
<accession>A0A5N6A4T5</accession>
<evidence type="ECO:0000256" key="6">
    <source>
        <dbReference type="ARBA" id="ARBA00023136"/>
    </source>
</evidence>
<dbReference type="EMBL" id="VDLY02000011">
    <property type="protein sequence ID" value="KAB8163807.1"/>
    <property type="molecule type" value="Genomic_DNA"/>
</dbReference>
<comment type="caution">
    <text evidence="8">The sequence shown here is derived from an EMBL/GenBank/DDBJ whole genome shotgun (WGS) entry which is preliminary data.</text>
</comment>
<reference evidence="8" key="1">
    <citation type="submission" date="2019-10" db="EMBL/GenBank/DDBJ databases">
        <title>Nonomuraea sp. nov., isolated from Phyllanthus amarus.</title>
        <authorList>
            <person name="Klykleung N."/>
            <person name="Tanasupawat S."/>
        </authorList>
    </citation>
    <scope>NUCLEOTIDE SEQUENCE [LARGE SCALE GENOMIC DNA]</scope>
    <source>
        <strain evidence="8">3MP-10</strain>
    </source>
</reference>
<feature type="transmembrane region" description="Helical" evidence="7">
    <location>
        <begin position="100"/>
        <end position="121"/>
    </location>
</feature>
<feature type="transmembrane region" description="Helical" evidence="7">
    <location>
        <begin position="71"/>
        <end position="88"/>
    </location>
</feature>
<evidence type="ECO:0000256" key="2">
    <source>
        <dbReference type="ARBA" id="ARBA00006679"/>
    </source>
</evidence>
<dbReference type="Pfam" id="PF07681">
    <property type="entry name" value="DoxX"/>
    <property type="match status" value="1"/>
</dbReference>
<keyword evidence="5 7" id="KW-1133">Transmembrane helix</keyword>
<dbReference type="InterPro" id="IPR051907">
    <property type="entry name" value="DoxX-like_oxidoreductase"/>
</dbReference>
<dbReference type="AlphaFoldDB" id="A0A5N6A4T5"/>
<dbReference type="GO" id="GO:0005886">
    <property type="term" value="C:plasma membrane"/>
    <property type="evidence" value="ECO:0007669"/>
    <property type="project" value="UniProtKB-SubCell"/>
</dbReference>
<comment type="similarity">
    <text evidence="2">Belongs to the DoxX family.</text>
</comment>